<dbReference type="RefSeq" id="XP_029288368.1">
    <property type="nucleotide sequence ID" value="XM_029432508.1"/>
</dbReference>
<dbReference type="FunFam" id="1.10.530.10:FF:000026">
    <property type="entry name" value="Lysozyme g"/>
    <property type="match status" value="1"/>
</dbReference>
<dbReference type="InterPro" id="IPR023346">
    <property type="entry name" value="Lysozyme-like_dom_sf"/>
</dbReference>
<dbReference type="GO" id="GO:0005576">
    <property type="term" value="C:extracellular region"/>
    <property type="evidence" value="ECO:0007669"/>
    <property type="project" value="TreeGrafter"/>
</dbReference>
<comment type="similarity">
    <text evidence="2 9">Belongs to the glycosyl hydrolase 23 family.</text>
</comment>
<keyword evidence="7 9" id="KW-0378">Hydrolase</keyword>
<comment type="catalytic activity">
    <reaction evidence="1 9">
        <text>Hydrolysis of (1-&gt;4)-beta-linkages between N-acetylmuramic acid and N-acetyl-D-glucosamine residues in a peptidoglycan and between N-acetyl-D-glucosamine residues in chitodextrins.</text>
        <dbReference type="EC" id="3.2.1.17"/>
    </reaction>
</comment>
<evidence type="ECO:0000256" key="9">
    <source>
        <dbReference type="PIRNR" id="PIRNR001065"/>
    </source>
</evidence>
<accession>A0A6J2PQB6</accession>
<dbReference type="Proteomes" id="UP000504630">
    <property type="component" value="Chromosome 1"/>
</dbReference>
<dbReference type="FunCoup" id="A0A6J2PQB6">
    <property type="interactions" value="792"/>
</dbReference>
<evidence type="ECO:0000256" key="6">
    <source>
        <dbReference type="ARBA" id="ARBA00022638"/>
    </source>
</evidence>
<organism evidence="11 12">
    <name type="scientific">Cottoperca gobio</name>
    <name type="common">Frogmouth</name>
    <name type="synonym">Aphritis gobio</name>
    <dbReference type="NCBI Taxonomy" id="56716"/>
    <lineage>
        <taxon>Eukaryota</taxon>
        <taxon>Metazoa</taxon>
        <taxon>Chordata</taxon>
        <taxon>Craniata</taxon>
        <taxon>Vertebrata</taxon>
        <taxon>Euteleostomi</taxon>
        <taxon>Actinopterygii</taxon>
        <taxon>Neopterygii</taxon>
        <taxon>Teleostei</taxon>
        <taxon>Neoteleostei</taxon>
        <taxon>Acanthomorphata</taxon>
        <taxon>Eupercaria</taxon>
        <taxon>Perciformes</taxon>
        <taxon>Notothenioidei</taxon>
        <taxon>Bovichtidae</taxon>
        <taxon>Cottoperca</taxon>
    </lineage>
</organism>
<dbReference type="GO" id="GO:0031640">
    <property type="term" value="P:killing of cells of another organism"/>
    <property type="evidence" value="ECO:0007669"/>
    <property type="project" value="UniProtKB-KW"/>
</dbReference>
<evidence type="ECO:0000313" key="12">
    <source>
        <dbReference type="RefSeq" id="XP_029288368.1"/>
    </source>
</evidence>
<dbReference type="PIRSF" id="PIRSF001065">
    <property type="entry name" value="Lysozyme_g"/>
    <property type="match status" value="1"/>
</dbReference>
<evidence type="ECO:0000256" key="1">
    <source>
        <dbReference type="ARBA" id="ARBA00000632"/>
    </source>
</evidence>
<evidence type="ECO:0000256" key="5">
    <source>
        <dbReference type="ARBA" id="ARBA00022529"/>
    </source>
</evidence>
<evidence type="ECO:0000256" key="8">
    <source>
        <dbReference type="ARBA" id="ARBA00023295"/>
    </source>
</evidence>
<evidence type="ECO:0000256" key="7">
    <source>
        <dbReference type="ARBA" id="ARBA00022801"/>
    </source>
</evidence>
<dbReference type="InParanoid" id="A0A6J2PQB6"/>
<dbReference type="PRINTS" id="PR00749">
    <property type="entry name" value="LYSOZYMEG"/>
</dbReference>
<dbReference type="GeneID" id="115008731"/>
<dbReference type="OrthoDB" id="10021790at2759"/>
<evidence type="ECO:0000256" key="4">
    <source>
        <dbReference type="ARBA" id="ARBA00016485"/>
    </source>
</evidence>
<dbReference type="InterPro" id="IPR002152">
    <property type="entry name" value="Glyco_hydro_23"/>
</dbReference>
<evidence type="ECO:0000256" key="10">
    <source>
        <dbReference type="PIRSR" id="PIRSR001065-1"/>
    </source>
</evidence>
<dbReference type="PANTHER" id="PTHR31698">
    <property type="entry name" value="LYSOZYME G FAMILY MEMBER"/>
    <property type="match status" value="1"/>
</dbReference>
<dbReference type="PANTHER" id="PTHR31698:SF8">
    <property type="entry name" value="LYSOZYME G-RELATED"/>
    <property type="match status" value="1"/>
</dbReference>
<protein>
    <recommendedName>
        <fullName evidence="4 9">Lysozyme g</fullName>
        <ecNumber evidence="3 9">3.2.1.17</ecNumber>
    </recommendedName>
</protein>
<keyword evidence="6" id="KW-0081">Bacteriolytic enzyme</keyword>
<evidence type="ECO:0000313" key="11">
    <source>
        <dbReference type="Proteomes" id="UP000504630"/>
    </source>
</evidence>
<keyword evidence="11" id="KW-1185">Reference proteome</keyword>
<feature type="active site" evidence="10">
    <location>
        <position position="89"/>
    </location>
</feature>
<dbReference type="AlphaFoldDB" id="A0A6J2PQB6"/>
<gene>
    <name evidence="12" type="primary">LOC115008731</name>
</gene>
<sequence>MGNAGYGDIMNVETSGASKKTAQQDNLSYKGVRASHALAETDAGRMEKYRSKIKSVGSQCGVEPALIAAIISRETRAGSKHVLHNGWGDYDSARRVYNAWGLMQVDVNPNGGRHEKVGEWDSEEHLRHATGILVNFIDLIRNKFPNWSTEQQLKGGIAAYNMGDGSVHSYDNVDENTYGGDYSNDVVARAQWYKSNKNF</sequence>
<dbReference type="GO" id="GO:0003796">
    <property type="term" value="F:lysozyme activity"/>
    <property type="evidence" value="ECO:0007669"/>
    <property type="project" value="UniProtKB-UniRule"/>
</dbReference>
<reference evidence="12" key="1">
    <citation type="submission" date="2025-08" db="UniProtKB">
        <authorList>
            <consortium name="RefSeq"/>
        </authorList>
    </citation>
    <scope>IDENTIFICATION</scope>
</reference>
<keyword evidence="5" id="KW-0929">Antimicrobial</keyword>
<dbReference type="KEGG" id="cgob:115008731"/>
<keyword evidence="8 9" id="KW-0326">Glycosidase</keyword>
<proteinExistence type="inferred from homology"/>
<dbReference type="EC" id="3.2.1.17" evidence="3 9"/>
<evidence type="ECO:0000256" key="3">
    <source>
        <dbReference type="ARBA" id="ARBA00012732"/>
    </source>
</evidence>
<dbReference type="SUPFAM" id="SSF53955">
    <property type="entry name" value="Lysozyme-like"/>
    <property type="match status" value="1"/>
</dbReference>
<dbReference type="CDD" id="cd01021">
    <property type="entry name" value="GEWL"/>
    <property type="match status" value="1"/>
</dbReference>
<name>A0A6J2PQB6_COTGO</name>
<feature type="active site" evidence="10">
    <location>
        <position position="74"/>
    </location>
</feature>
<dbReference type="GO" id="GO:0050830">
    <property type="term" value="P:defense response to Gram-positive bacterium"/>
    <property type="evidence" value="ECO:0007669"/>
    <property type="project" value="TreeGrafter"/>
</dbReference>
<evidence type="ECO:0000256" key="2">
    <source>
        <dbReference type="ARBA" id="ARBA00008902"/>
    </source>
</evidence>
<dbReference type="Gene3D" id="1.10.530.10">
    <property type="match status" value="1"/>
</dbReference>
<dbReference type="GO" id="GO:0009253">
    <property type="term" value="P:peptidoglycan catabolic process"/>
    <property type="evidence" value="ECO:0007669"/>
    <property type="project" value="InterPro"/>
</dbReference>